<gene>
    <name evidence="1" type="ORF">DRF58_13775</name>
</gene>
<accession>A0A3D9CSC7</accession>
<dbReference type="OrthoDB" id="964294at2"/>
<sequence length="77" mass="9050">MDAIRQFVDVKDNSFQITLPEDFKAKRVEVIILPSDDQFQISKETQNLLNERKADYLKNPENATDFDQFIDDLENDL</sequence>
<dbReference type="EMBL" id="QNUG01000033">
    <property type="protein sequence ID" value="REC68601.1"/>
    <property type="molecule type" value="Genomic_DNA"/>
</dbReference>
<dbReference type="Proteomes" id="UP000256326">
    <property type="component" value="Unassembled WGS sequence"/>
</dbReference>
<evidence type="ECO:0000313" key="2">
    <source>
        <dbReference type="Proteomes" id="UP000256326"/>
    </source>
</evidence>
<comment type="caution">
    <text evidence="1">The sequence shown here is derived from an EMBL/GenBank/DDBJ whole genome shotgun (WGS) entry which is preliminary data.</text>
</comment>
<protein>
    <submittedName>
        <fullName evidence="1">Uncharacterized protein</fullName>
    </submittedName>
</protein>
<proteinExistence type="predicted"/>
<dbReference type="RefSeq" id="WP_116036302.1">
    <property type="nucleotide sequence ID" value="NZ_JBHLVV010000083.1"/>
</dbReference>
<evidence type="ECO:0000313" key="1">
    <source>
        <dbReference type="EMBL" id="REC68601.1"/>
    </source>
</evidence>
<reference evidence="1 2" key="1">
    <citation type="journal article" date="2006" name="Int. J. Syst. Evol. Microbiol.">
        <title>Chryseobacterium hispanicum sp. nov., isolated from the drinking water distribution system of Sevilla, Spain.</title>
        <authorList>
            <person name="Gallego V."/>
            <person name="Garcia M.T."/>
            <person name="Ventosa A."/>
        </authorList>
    </citation>
    <scope>NUCLEOTIDE SEQUENCE [LARGE SCALE GENOMIC DNA]</scope>
    <source>
        <strain evidence="1 2">KCTC 22104</strain>
    </source>
</reference>
<dbReference type="AlphaFoldDB" id="A0A3D9CSC7"/>
<name>A0A3D9CSC7_9FLAO</name>
<organism evidence="1 2">
    <name type="scientific">Epilithonimonas hispanica</name>
    <dbReference type="NCBI Taxonomy" id="358687"/>
    <lineage>
        <taxon>Bacteria</taxon>
        <taxon>Pseudomonadati</taxon>
        <taxon>Bacteroidota</taxon>
        <taxon>Flavobacteriia</taxon>
        <taxon>Flavobacteriales</taxon>
        <taxon>Weeksellaceae</taxon>
        <taxon>Chryseobacterium group</taxon>
        <taxon>Epilithonimonas</taxon>
    </lineage>
</organism>
<keyword evidence="2" id="KW-1185">Reference proteome</keyword>